<reference evidence="2 3" key="1">
    <citation type="submission" date="2020-08" db="EMBL/GenBank/DDBJ databases">
        <title>Genomic Encyclopedia of Type Strains, Phase IV (KMG-IV): sequencing the most valuable type-strain genomes for metagenomic binning, comparative biology and taxonomic classification.</title>
        <authorList>
            <person name="Goeker M."/>
        </authorList>
    </citation>
    <scope>NUCLEOTIDE SEQUENCE [LARGE SCALE GENOMIC DNA]</scope>
    <source>
        <strain evidence="2 3">DSM 44197</strain>
    </source>
</reference>
<gene>
    <name evidence="2" type="ORF">HNR61_003212</name>
</gene>
<protein>
    <submittedName>
        <fullName evidence="2">Uncharacterized protein</fullName>
    </submittedName>
</protein>
<organism evidence="2 3">
    <name type="scientific">Actinomadura namibiensis</name>
    <dbReference type="NCBI Taxonomy" id="182080"/>
    <lineage>
        <taxon>Bacteria</taxon>
        <taxon>Bacillati</taxon>
        <taxon>Actinomycetota</taxon>
        <taxon>Actinomycetes</taxon>
        <taxon>Streptosporangiales</taxon>
        <taxon>Thermomonosporaceae</taxon>
        <taxon>Actinomadura</taxon>
    </lineage>
</organism>
<sequence>MSAHVPLRSALAIASAAYEEAMREHGLLPDTITVISAMAARRLETLEAEDRSEDRGAGPPDGGT</sequence>
<feature type="compositionally biased region" description="Basic and acidic residues" evidence="1">
    <location>
        <begin position="45"/>
        <end position="56"/>
    </location>
</feature>
<dbReference type="AlphaFoldDB" id="A0A7W3QLM6"/>
<evidence type="ECO:0000313" key="3">
    <source>
        <dbReference type="Proteomes" id="UP000572680"/>
    </source>
</evidence>
<keyword evidence="3" id="KW-1185">Reference proteome</keyword>
<dbReference type="EMBL" id="JACJIA010000003">
    <property type="protein sequence ID" value="MBA8951581.1"/>
    <property type="molecule type" value="Genomic_DNA"/>
</dbReference>
<evidence type="ECO:0000313" key="2">
    <source>
        <dbReference type="EMBL" id="MBA8951581.1"/>
    </source>
</evidence>
<dbReference type="RefSeq" id="WP_182843878.1">
    <property type="nucleotide sequence ID" value="NZ_BAAALP010000029.1"/>
</dbReference>
<accession>A0A7W3QLM6</accession>
<proteinExistence type="predicted"/>
<comment type="caution">
    <text evidence="2">The sequence shown here is derived from an EMBL/GenBank/DDBJ whole genome shotgun (WGS) entry which is preliminary data.</text>
</comment>
<dbReference type="Proteomes" id="UP000572680">
    <property type="component" value="Unassembled WGS sequence"/>
</dbReference>
<feature type="region of interest" description="Disordered" evidence="1">
    <location>
        <begin position="45"/>
        <end position="64"/>
    </location>
</feature>
<evidence type="ECO:0000256" key="1">
    <source>
        <dbReference type="SAM" id="MobiDB-lite"/>
    </source>
</evidence>
<name>A0A7W3QLM6_ACTNM</name>